<dbReference type="GO" id="GO:0003677">
    <property type="term" value="F:DNA binding"/>
    <property type="evidence" value="ECO:0007669"/>
    <property type="project" value="UniProtKB-KW"/>
</dbReference>
<organism evidence="5 6">
    <name type="scientific">Paractinoplanes rishiriensis</name>
    <dbReference type="NCBI Taxonomy" id="1050105"/>
    <lineage>
        <taxon>Bacteria</taxon>
        <taxon>Bacillati</taxon>
        <taxon>Actinomycetota</taxon>
        <taxon>Actinomycetes</taxon>
        <taxon>Micromonosporales</taxon>
        <taxon>Micromonosporaceae</taxon>
        <taxon>Paractinoplanes</taxon>
    </lineage>
</organism>
<sequence>MEKSIPLIGRDDAMRCFVQLLGRAAPGRPVVLVVDGPPDSGRARLLREFVSAGRGRGAAVAATREFVILVRDHPEPVDAGDPDRLAARAPVLVVTTGRSLFTGISAEVHRIWLTPLTAADVQRLITALLGTRPGEWLLDLARAGAGRPGAIVRLITALREDGRTPVARLPERTRARLAERVATLSPPARHLVQAATALRSPFPPTRLSALLGRSLVTLLPDIEEALDSGLLVTQGDTLAFSHEQVRLIVEASMPVPVVAALRREQRQRTAPTRHRPPREAPREVDWALLSDRELQVAELVGMALTNQQIAVRLSRSPHTVNYHLRQIFRKLGLASRVELVSHLRKREATRYP</sequence>
<reference evidence="5" key="1">
    <citation type="submission" date="2021-01" db="EMBL/GenBank/DDBJ databases">
        <title>Whole genome shotgun sequence of Actinoplanes rishiriensis NBRC 108556.</title>
        <authorList>
            <person name="Komaki H."/>
            <person name="Tamura T."/>
        </authorList>
    </citation>
    <scope>NUCLEOTIDE SEQUENCE</scope>
    <source>
        <strain evidence="5">NBRC 108556</strain>
    </source>
</reference>
<dbReference type="EMBL" id="BOMV01000015">
    <property type="protein sequence ID" value="GIE94614.1"/>
    <property type="molecule type" value="Genomic_DNA"/>
</dbReference>
<keyword evidence="1" id="KW-0805">Transcription regulation</keyword>
<keyword evidence="2" id="KW-0238">DNA-binding</keyword>
<evidence type="ECO:0000256" key="2">
    <source>
        <dbReference type="ARBA" id="ARBA00023125"/>
    </source>
</evidence>
<evidence type="ECO:0000259" key="4">
    <source>
        <dbReference type="PROSITE" id="PS50043"/>
    </source>
</evidence>
<dbReference type="InterPro" id="IPR036388">
    <property type="entry name" value="WH-like_DNA-bd_sf"/>
</dbReference>
<dbReference type="CDD" id="cd06170">
    <property type="entry name" value="LuxR_C_like"/>
    <property type="match status" value="1"/>
</dbReference>
<dbReference type="GO" id="GO:0006355">
    <property type="term" value="P:regulation of DNA-templated transcription"/>
    <property type="evidence" value="ECO:0007669"/>
    <property type="project" value="InterPro"/>
</dbReference>
<dbReference type="RefSeq" id="WP_275410838.1">
    <property type="nucleotide sequence ID" value="NZ_BOMV01000015.1"/>
</dbReference>
<dbReference type="SUPFAM" id="SSF46894">
    <property type="entry name" value="C-terminal effector domain of the bipartite response regulators"/>
    <property type="match status" value="1"/>
</dbReference>
<feature type="domain" description="HTH luxR-type" evidence="4">
    <location>
        <begin position="282"/>
        <end position="347"/>
    </location>
</feature>
<dbReference type="Gene3D" id="1.10.10.10">
    <property type="entry name" value="Winged helix-like DNA-binding domain superfamily/Winged helix DNA-binding domain"/>
    <property type="match status" value="1"/>
</dbReference>
<dbReference type="PANTHER" id="PTHR44688">
    <property type="entry name" value="DNA-BINDING TRANSCRIPTIONAL ACTIVATOR DEVR_DOSR"/>
    <property type="match status" value="1"/>
</dbReference>
<name>A0A919MTT2_9ACTN</name>
<accession>A0A919MTT2</accession>
<dbReference type="InterPro" id="IPR000792">
    <property type="entry name" value="Tscrpt_reg_LuxR_C"/>
</dbReference>
<dbReference type="Proteomes" id="UP000636960">
    <property type="component" value="Unassembled WGS sequence"/>
</dbReference>
<dbReference type="AlphaFoldDB" id="A0A919MTT2"/>
<dbReference type="InterPro" id="IPR016032">
    <property type="entry name" value="Sig_transdc_resp-reg_C-effctor"/>
</dbReference>
<dbReference type="PROSITE" id="PS50043">
    <property type="entry name" value="HTH_LUXR_2"/>
    <property type="match status" value="1"/>
</dbReference>
<protein>
    <recommendedName>
        <fullName evidence="4">HTH luxR-type domain-containing protein</fullName>
    </recommendedName>
</protein>
<evidence type="ECO:0000313" key="6">
    <source>
        <dbReference type="Proteomes" id="UP000636960"/>
    </source>
</evidence>
<evidence type="ECO:0000256" key="3">
    <source>
        <dbReference type="ARBA" id="ARBA00023163"/>
    </source>
</evidence>
<gene>
    <name evidence="5" type="ORF">Ari01nite_20790</name>
</gene>
<evidence type="ECO:0000313" key="5">
    <source>
        <dbReference type="EMBL" id="GIE94614.1"/>
    </source>
</evidence>
<comment type="caution">
    <text evidence="5">The sequence shown here is derived from an EMBL/GenBank/DDBJ whole genome shotgun (WGS) entry which is preliminary data.</text>
</comment>
<dbReference type="Pfam" id="PF00196">
    <property type="entry name" value="GerE"/>
    <property type="match status" value="1"/>
</dbReference>
<keyword evidence="3" id="KW-0804">Transcription</keyword>
<proteinExistence type="predicted"/>
<dbReference type="PANTHER" id="PTHR44688:SF16">
    <property type="entry name" value="DNA-BINDING TRANSCRIPTIONAL ACTIVATOR DEVR_DOSR"/>
    <property type="match status" value="1"/>
</dbReference>
<dbReference type="SMART" id="SM00421">
    <property type="entry name" value="HTH_LUXR"/>
    <property type="match status" value="1"/>
</dbReference>
<evidence type="ECO:0000256" key="1">
    <source>
        <dbReference type="ARBA" id="ARBA00023015"/>
    </source>
</evidence>
<dbReference type="PRINTS" id="PR00038">
    <property type="entry name" value="HTHLUXR"/>
</dbReference>
<keyword evidence="6" id="KW-1185">Reference proteome</keyword>